<dbReference type="Proteomes" id="UP000425178">
    <property type="component" value="Chromosome"/>
</dbReference>
<dbReference type="AlphaFoldDB" id="A0A6B8VP14"/>
<keyword evidence="2" id="KW-0472">Membrane</keyword>
<dbReference type="EMBL" id="CP046453">
    <property type="protein sequence ID" value="QGU04799.1"/>
    <property type="molecule type" value="Genomic_DNA"/>
</dbReference>
<dbReference type="InterPro" id="IPR003474">
    <property type="entry name" value="Glcn_transporter"/>
</dbReference>
<feature type="transmembrane region" description="Helical" evidence="2">
    <location>
        <begin position="446"/>
        <end position="470"/>
    </location>
</feature>
<dbReference type="GO" id="GO:0015128">
    <property type="term" value="F:gluconate transmembrane transporter activity"/>
    <property type="evidence" value="ECO:0007669"/>
    <property type="project" value="InterPro"/>
</dbReference>
<feature type="transmembrane region" description="Helical" evidence="2">
    <location>
        <begin position="6"/>
        <end position="23"/>
    </location>
</feature>
<feature type="transmembrane region" description="Helical" evidence="2">
    <location>
        <begin position="329"/>
        <end position="351"/>
    </location>
</feature>
<proteinExistence type="predicted"/>
<feature type="transmembrane region" description="Helical" evidence="2">
    <location>
        <begin position="30"/>
        <end position="48"/>
    </location>
</feature>
<dbReference type="Pfam" id="PF02447">
    <property type="entry name" value="GntP_permease"/>
    <property type="match status" value="1"/>
</dbReference>
<feature type="transmembrane region" description="Helical" evidence="2">
    <location>
        <begin position="285"/>
        <end position="308"/>
    </location>
</feature>
<evidence type="ECO:0000256" key="1">
    <source>
        <dbReference type="SAM" id="MobiDB-lite"/>
    </source>
</evidence>
<name>A0A6B8VP14_9CORY</name>
<protein>
    <submittedName>
        <fullName evidence="3">DsdX permease</fullName>
    </submittedName>
</protein>
<dbReference type="GO" id="GO:0005886">
    <property type="term" value="C:plasma membrane"/>
    <property type="evidence" value="ECO:0007669"/>
    <property type="project" value="TreeGrafter"/>
</dbReference>
<accession>A0A6B8VP14</accession>
<keyword evidence="2" id="KW-1133">Transmembrane helix</keyword>
<gene>
    <name evidence="3" type="primary">dsdX</name>
    <name evidence="3" type="ORF">CETAM_07725</name>
</gene>
<dbReference type="PIRSF" id="PIRSF002746">
    <property type="entry name" value="Gluconate_transporter"/>
    <property type="match status" value="1"/>
</dbReference>
<dbReference type="KEGG" id="ccoe:CETAM_07725"/>
<dbReference type="RefSeq" id="WP_156228315.1">
    <property type="nucleotide sequence ID" value="NZ_CP046453.1"/>
</dbReference>
<dbReference type="PANTHER" id="PTHR30354:SF6">
    <property type="entry name" value="D-SERINE TRANSPORTER DSDX"/>
    <property type="match status" value="1"/>
</dbReference>
<feature type="transmembrane region" description="Helical" evidence="2">
    <location>
        <begin position="411"/>
        <end position="434"/>
    </location>
</feature>
<feature type="transmembrane region" description="Helical" evidence="2">
    <location>
        <begin position="108"/>
        <end position="134"/>
    </location>
</feature>
<sequence>MTSTAGLVAVLLLAIVLIVFLIVKLKFHGSIALTVAALAVALVTQVPLGEVVTVIEDGVGGTLGFLVLVIGFGAVLGKMLETSGGAERLATSLLDVFGARRAPVAMSFLGLIAGIPVFVEVGFVLLVPLVFVVAKAAGLSRVTVGLPLAISLMTVHCILPPHPAATAIAGTLGADIGMVILMGLIVGIPAALAGGPLYGRLGRRFFAAVEDVEPEDATGTPGTPTDNGPTGSGAVATRTATRVVEKQAPKVLPGFGITLLTILLPLLIMVAKTIAHLFIDPDSTAGLVIGFIGNPIVALLISVLFAYWSLGLAQGSNLKQISEITDNSFGPIGGVLLIIGAGGGFNAVLTASGVAPALADALSALPVSPIILAWLIAIILHFAVGSATVAMISAAGIVLPMMAASGISPEIMTLAIGAGAIGLTQVTDSLFWMYQSYMKISVQQSIKTLTVGTTIASLVALVMVLLLSLFF</sequence>
<feature type="transmembrane region" description="Helical" evidence="2">
    <location>
        <begin position="371"/>
        <end position="399"/>
    </location>
</feature>
<dbReference type="PANTHER" id="PTHR30354">
    <property type="entry name" value="GNT FAMILY GLUCONATE TRANSPORTER"/>
    <property type="match status" value="1"/>
</dbReference>
<evidence type="ECO:0000256" key="2">
    <source>
        <dbReference type="SAM" id="Phobius"/>
    </source>
</evidence>
<feature type="transmembrane region" description="Helical" evidence="2">
    <location>
        <begin position="255"/>
        <end position="279"/>
    </location>
</feature>
<evidence type="ECO:0000313" key="3">
    <source>
        <dbReference type="EMBL" id="QGU04799.1"/>
    </source>
</evidence>
<evidence type="ECO:0000313" key="4">
    <source>
        <dbReference type="Proteomes" id="UP000425178"/>
    </source>
</evidence>
<keyword evidence="4" id="KW-1185">Reference proteome</keyword>
<feature type="region of interest" description="Disordered" evidence="1">
    <location>
        <begin position="214"/>
        <end position="234"/>
    </location>
</feature>
<feature type="transmembrane region" description="Helical" evidence="2">
    <location>
        <begin position="60"/>
        <end position="80"/>
    </location>
</feature>
<keyword evidence="2" id="KW-0812">Transmembrane</keyword>
<dbReference type="NCBIfam" id="TIGR00791">
    <property type="entry name" value="gntP"/>
    <property type="match status" value="1"/>
</dbReference>
<feature type="transmembrane region" description="Helical" evidence="2">
    <location>
        <begin position="176"/>
        <end position="198"/>
    </location>
</feature>
<organism evidence="3 4">
    <name type="scientific">Corynebacterium comes</name>
    <dbReference type="NCBI Taxonomy" id="2675218"/>
    <lineage>
        <taxon>Bacteria</taxon>
        <taxon>Bacillati</taxon>
        <taxon>Actinomycetota</taxon>
        <taxon>Actinomycetes</taxon>
        <taxon>Mycobacteriales</taxon>
        <taxon>Corynebacteriaceae</taxon>
        <taxon>Corynebacterium</taxon>
    </lineage>
</organism>
<reference evidence="3 4" key="1">
    <citation type="journal article" date="2021" name="Int. J. Syst. Evol. Microbiol.">
        <title>Classification of three corynebacterial strains isolated from a small paddock in North Rhine-Westphalia: proposal of &lt;i&gt;Corynebacterium kalinowskii&lt;/i&gt; sp. nov., &lt;i&gt;Corynebacterium comes&lt;/i&gt; sp. nov. and &lt;i&gt;Corynebacterium occultum&lt;/i&gt; sp. nov.</title>
        <authorList>
            <person name="Schaffert L."/>
            <person name="Ruwe M."/>
            <person name="Milse J."/>
            <person name="Hanuschka K."/>
            <person name="Ortseifen V."/>
            <person name="Droste J."/>
            <person name="Brandt D."/>
            <person name="Schl L."/>
            <person name="Kutter Y."/>
            <person name="Vinke S."/>
            <person name="Vieh P."/>
            <person name="Jacob L."/>
            <person name="L N.C."/>
            <person name="Schulte-Berndt E."/>
            <person name="Hain C."/>
            <person name="Linder M."/>
            <person name="Schmidt P."/>
            <person name="Wollenschl L."/>
            <person name="Luttermann T."/>
            <person name="Thieme E."/>
            <person name="Hassa J."/>
            <person name="Haak M."/>
            <person name="Wittchen M."/>
            <person name="Mentz A."/>
            <person name="Persicke M."/>
            <person name="Busche T."/>
            <person name="R C."/>
        </authorList>
    </citation>
    <scope>NUCLEOTIDE SEQUENCE [LARGE SCALE GENOMIC DNA]</scope>
    <source>
        <strain evidence="3 4">2019</strain>
    </source>
</reference>
<feature type="compositionally biased region" description="Low complexity" evidence="1">
    <location>
        <begin position="218"/>
        <end position="233"/>
    </location>
</feature>